<accession>A0A6A6W7Y1</accession>
<feature type="region of interest" description="Disordered" evidence="1">
    <location>
        <begin position="1"/>
        <end position="185"/>
    </location>
</feature>
<feature type="compositionally biased region" description="Polar residues" evidence="1">
    <location>
        <begin position="79"/>
        <end position="90"/>
    </location>
</feature>
<proteinExistence type="predicted"/>
<name>A0A6A6W7Y1_9PEZI</name>
<feature type="compositionally biased region" description="Acidic residues" evidence="1">
    <location>
        <begin position="39"/>
        <end position="52"/>
    </location>
</feature>
<keyword evidence="3" id="KW-1185">Reference proteome</keyword>
<evidence type="ECO:0000313" key="2">
    <source>
        <dbReference type="EMBL" id="KAF2758645.1"/>
    </source>
</evidence>
<gene>
    <name evidence="2" type="ORF">EJ05DRAFT_475953</name>
</gene>
<dbReference type="RefSeq" id="XP_033601096.1">
    <property type="nucleotide sequence ID" value="XM_033743926.1"/>
</dbReference>
<protein>
    <submittedName>
        <fullName evidence="2">Uncharacterized protein</fullName>
    </submittedName>
</protein>
<dbReference type="GeneID" id="54484980"/>
<reference evidence="2" key="1">
    <citation type="journal article" date="2020" name="Stud. Mycol.">
        <title>101 Dothideomycetes genomes: a test case for predicting lifestyles and emergence of pathogens.</title>
        <authorList>
            <person name="Haridas S."/>
            <person name="Albert R."/>
            <person name="Binder M."/>
            <person name="Bloem J."/>
            <person name="Labutti K."/>
            <person name="Salamov A."/>
            <person name="Andreopoulos B."/>
            <person name="Baker S."/>
            <person name="Barry K."/>
            <person name="Bills G."/>
            <person name="Bluhm B."/>
            <person name="Cannon C."/>
            <person name="Castanera R."/>
            <person name="Culley D."/>
            <person name="Daum C."/>
            <person name="Ezra D."/>
            <person name="Gonzalez J."/>
            <person name="Henrissat B."/>
            <person name="Kuo A."/>
            <person name="Liang C."/>
            <person name="Lipzen A."/>
            <person name="Lutzoni F."/>
            <person name="Magnuson J."/>
            <person name="Mondo S."/>
            <person name="Nolan M."/>
            <person name="Ohm R."/>
            <person name="Pangilinan J."/>
            <person name="Park H.-J."/>
            <person name="Ramirez L."/>
            <person name="Alfaro M."/>
            <person name="Sun H."/>
            <person name="Tritt A."/>
            <person name="Yoshinaga Y."/>
            <person name="Zwiers L.-H."/>
            <person name="Turgeon B."/>
            <person name="Goodwin S."/>
            <person name="Spatafora J."/>
            <person name="Crous P."/>
            <person name="Grigoriev I."/>
        </authorList>
    </citation>
    <scope>NUCLEOTIDE SEQUENCE</scope>
    <source>
        <strain evidence="2">CBS 121739</strain>
    </source>
</reference>
<dbReference type="EMBL" id="ML996571">
    <property type="protein sequence ID" value="KAF2758645.1"/>
    <property type="molecule type" value="Genomic_DNA"/>
</dbReference>
<evidence type="ECO:0000256" key="1">
    <source>
        <dbReference type="SAM" id="MobiDB-lite"/>
    </source>
</evidence>
<feature type="compositionally biased region" description="Polar residues" evidence="1">
    <location>
        <begin position="1"/>
        <end position="13"/>
    </location>
</feature>
<evidence type="ECO:0000313" key="3">
    <source>
        <dbReference type="Proteomes" id="UP000799437"/>
    </source>
</evidence>
<dbReference type="AlphaFoldDB" id="A0A6A6W7Y1"/>
<dbReference type="Proteomes" id="UP000799437">
    <property type="component" value="Unassembled WGS sequence"/>
</dbReference>
<organism evidence="2 3">
    <name type="scientific">Pseudovirgaria hyperparasitica</name>
    <dbReference type="NCBI Taxonomy" id="470096"/>
    <lineage>
        <taxon>Eukaryota</taxon>
        <taxon>Fungi</taxon>
        <taxon>Dikarya</taxon>
        <taxon>Ascomycota</taxon>
        <taxon>Pezizomycotina</taxon>
        <taxon>Dothideomycetes</taxon>
        <taxon>Dothideomycetes incertae sedis</taxon>
        <taxon>Acrospermales</taxon>
        <taxon>Acrospermaceae</taxon>
        <taxon>Pseudovirgaria</taxon>
    </lineage>
</organism>
<dbReference type="OrthoDB" id="4179406at2759"/>
<sequence length="590" mass="64700">MARSSKSGQSSGLGDSWATEEYHDDLDAHISSGSSLEADTTDDLEGESEEEIQTPPRSSKRDSRNSRTPGSGKGKASALGTTQTLQSKNATPIRKSYRVSPKSNSVEPLQSFIMPSMSEDQPGSSWIKASANNATRSPRRRTAATPTHSSARMRKSTSIMDNSRRKAFSHSTGSPRRPSKIRHEQRDPAQPFLILGYICSTMKPLTDFALSVFGMMMEMLKPLIATIGVVLALYFSIRAAQSSLTAALAPMCAIPGVSFLHLPFCEQRSQYQASIEFDQLVNAQSAFEEVLSSSTEIAGLPYDMKRSEASIRDLRSVIQHSSIPSRNELSFEFSSFIDAARHASADLTKFDTRIGGAVDKIISTNRWTLQVLGSLQNDEASKGALSRTFSAINPFSSSYSSQHKILTQYLRHAAAVEDQVNSVIAEAQGLLLLLNILDERLDTIASIAARDGYTVKDARDELFSSLWTKLGGNTSARKKIDENLGLLRSVGNYQKVAWRHVSETVVKLQEISAQLEDLRERVAAPGLVGVRADLPLHLHIENILLGVERLDGVRGENRRVQGDLYRRMVAGDIPLEGVKVVDADVGKQSW</sequence>